<feature type="region of interest" description="Disordered" evidence="1">
    <location>
        <begin position="670"/>
        <end position="690"/>
    </location>
</feature>
<proteinExistence type="predicted"/>
<dbReference type="SUPFAM" id="SSF101898">
    <property type="entry name" value="NHL repeat"/>
    <property type="match status" value="1"/>
</dbReference>
<evidence type="ECO:0000313" key="3">
    <source>
        <dbReference type="Proteomes" id="UP000247696"/>
    </source>
</evidence>
<evidence type="ECO:0008006" key="4">
    <source>
        <dbReference type="Google" id="ProtNLM"/>
    </source>
</evidence>
<dbReference type="InterPro" id="IPR008557">
    <property type="entry name" value="PhoX"/>
</dbReference>
<name>A0A2Z3YTW8_9CORY</name>
<protein>
    <recommendedName>
        <fullName evidence="4">Phosphatase</fullName>
    </recommendedName>
</protein>
<dbReference type="Proteomes" id="UP000247696">
    <property type="component" value="Chromosome"/>
</dbReference>
<dbReference type="Pfam" id="PF05787">
    <property type="entry name" value="PhoX"/>
    <property type="match status" value="1"/>
</dbReference>
<keyword evidence="3" id="KW-1185">Reference proteome</keyword>
<organism evidence="2 3">
    <name type="scientific">Corynebacterium provencense</name>
    <dbReference type="NCBI Taxonomy" id="1737425"/>
    <lineage>
        <taxon>Bacteria</taxon>
        <taxon>Bacillati</taxon>
        <taxon>Actinomycetota</taxon>
        <taxon>Actinomycetes</taxon>
        <taxon>Mycobacteriales</taxon>
        <taxon>Corynebacteriaceae</taxon>
        <taxon>Corynebacterium</taxon>
    </lineage>
</organism>
<gene>
    <name evidence="2" type="ORF">Csp1_12540</name>
</gene>
<accession>A0A2Z3YTW8</accession>
<dbReference type="EMBL" id="CP024988">
    <property type="protein sequence ID" value="AWT26054.1"/>
    <property type="molecule type" value="Genomic_DNA"/>
</dbReference>
<dbReference type="STRING" id="1737425.GCA_900049755_00041"/>
<dbReference type="KEGG" id="cpre:Csp1_12540"/>
<dbReference type="AlphaFoldDB" id="A0A2Z3YTW8"/>
<dbReference type="RefSeq" id="WP_174217103.1">
    <property type="nucleotide sequence ID" value="NZ_CP024988.1"/>
</dbReference>
<sequence length="709" mass="76748">MIDDYGKRTPVALLRRNLLAKLDFTSGRSHRTCVYKCGDACSKPVPNTSDNPYFRDIVRREFDRRALLRGFGAAAIALGGTGFLAACGQETSSATATAPGTATGSGGTPTPDGLRFDMVAPNTRDAVTVPTGYSSDVVIRWGDPVLHGAADWSVDNQTPENAAKQFGYNCDFAELLPVDGEKNRFLLVSNHEYTTPQQMFRGYDEDNPTREQVDIELASHGLSVVEVAGNDTDGRLRPVIGRYNRRITGTTEFLITGPAAGSDLLKTSADPTGTRVLGTLNNCAGSVTPWGTVLSGEENVDQYFAGGGRAQGKDARERFARYGMEDDETARRWERFHSRFDITREPNEAHRFNWVIEVDPWDPQSTPVKHTALGRFKHEAAAVHVTDDGTVVAYSGDDSRFEYIYKFVSSRRYIAGSGPGDTAARRENMKALDEGTLYVAVYEGNSADFTENTLPEDGAFDGTGRWVKLATCHPDATVTSHIEGMSGEEVLVFTRTAADRAGATKMDRPEDVQVHPSSGKVYAALTNNAYRGAARPGKDDEPAMEYAPVKENKNGYVLEMDDDHAGESFSWNLLLVCGDPGAAETYFGGFDKSSVSPISCPDNLAFDPGGNLWVSTDGNALESNDGLFAVALEGPARGLTKQFLTVPAGAETCGPVVTERRVLVNVQHPGEDEEATVESTTSHWPDGGNSLARPSTVVVWKDDYGAIGH</sequence>
<evidence type="ECO:0000256" key="1">
    <source>
        <dbReference type="SAM" id="MobiDB-lite"/>
    </source>
</evidence>
<dbReference type="PANTHER" id="PTHR35399:SF2">
    <property type="entry name" value="DUF839 DOMAIN-CONTAINING PROTEIN"/>
    <property type="match status" value="1"/>
</dbReference>
<evidence type="ECO:0000313" key="2">
    <source>
        <dbReference type="EMBL" id="AWT26054.1"/>
    </source>
</evidence>
<reference evidence="3" key="1">
    <citation type="submission" date="2017-11" db="EMBL/GenBank/DDBJ databases">
        <title>Otitis media/interna in a cat caused by the recently described species Corynebacterium provencense.</title>
        <authorList>
            <person name="Kittl S."/>
            <person name="Brodard I."/>
            <person name="Rychener L."/>
            <person name="Jores J."/>
            <person name="Roosje P."/>
            <person name="Gobeli Brawand S."/>
        </authorList>
    </citation>
    <scope>NUCLEOTIDE SEQUENCE [LARGE SCALE GENOMIC DNA]</scope>
    <source>
        <strain evidence="3">17KM38</strain>
    </source>
</reference>
<dbReference type="PANTHER" id="PTHR35399">
    <property type="entry name" value="SLR8030 PROTEIN"/>
    <property type="match status" value="1"/>
</dbReference>